<dbReference type="RefSeq" id="WP_035388652.1">
    <property type="nucleotide sequence ID" value="NZ_JQKF01000003.1"/>
</dbReference>
<dbReference type="STRING" id="1121877.FEAC_07280"/>
<dbReference type="SUPFAM" id="SSF55021">
    <property type="entry name" value="ACT-like"/>
    <property type="match status" value="1"/>
</dbReference>
<dbReference type="Pfam" id="PF09383">
    <property type="entry name" value="NIL"/>
    <property type="match status" value="1"/>
</dbReference>
<dbReference type="OrthoDB" id="9799261at2"/>
<keyword evidence="2" id="KW-0547">Nucleotide-binding</keyword>
<keyword evidence="3" id="KW-1185">Reference proteome</keyword>
<comment type="caution">
    <text evidence="2">The sequence shown here is derived from an EMBL/GenBank/DDBJ whole genome shotgun (WGS) entry which is preliminary data.</text>
</comment>
<dbReference type="eggNOG" id="COG1135">
    <property type="taxonomic scope" value="Bacteria"/>
</dbReference>
<accession>A0A0D8FWE3</accession>
<dbReference type="InterPro" id="IPR045865">
    <property type="entry name" value="ACT-like_dom_sf"/>
</dbReference>
<evidence type="ECO:0000313" key="3">
    <source>
        <dbReference type="Proteomes" id="UP000032336"/>
    </source>
</evidence>
<evidence type="ECO:0000259" key="1">
    <source>
        <dbReference type="SMART" id="SM00930"/>
    </source>
</evidence>
<dbReference type="Gene3D" id="3.30.70.260">
    <property type="match status" value="1"/>
</dbReference>
<dbReference type="GeneID" id="78372028"/>
<dbReference type="InterPro" id="IPR018449">
    <property type="entry name" value="NIL_domain"/>
</dbReference>
<keyword evidence="2" id="KW-0067">ATP-binding</keyword>
<dbReference type="GO" id="GO:0005524">
    <property type="term" value="F:ATP binding"/>
    <property type="evidence" value="ECO:0007669"/>
    <property type="project" value="UniProtKB-KW"/>
</dbReference>
<name>A0A0D8FWE3_9ACTN</name>
<protein>
    <submittedName>
        <fullName evidence="2">DL-methionine transporter ATP-binding subunit</fullName>
    </submittedName>
</protein>
<dbReference type="EMBL" id="JXUW01000004">
    <property type="protein sequence ID" value="KJE77618.1"/>
    <property type="molecule type" value="Genomic_DNA"/>
</dbReference>
<gene>
    <name evidence="2" type="ORF">FEAC_07280</name>
</gene>
<proteinExistence type="predicted"/>
<dbReference type="SMART" id="SM00930">
    <property type="entry name" value="NIL"/>
    <property type="match status" value="1"/>
</dbReference>
<dbReference type="AlphaFoldDB" id="A0A0D8FWE3"/>
<reference evidence="2 3" key="1">
    <citation type="submission" date="2015-01" db="EMBL/GenBank/DDBJ databases">
        <title>Draft genome of the acidophilic iron oxidizer Ferrimicrobium acidiphilum strain T23.</title>
        <authorList>
            <person name="Poehlein A."/>
            <person name="Eisen S."/>
            <person name="Schloemann M."/>
            <person name="Johnson B.D."/>
            <person name="Daniel R."/>
            <person name="Muehling M."/>
        </authorList>
    </citation>
    <scope>NUCLEOTIDE SEQUENCE [LARGE SCALE GENOMIC DNA]</scope>
    <source>
        <strain evidence="2 3">T23</strain>
    </source>
</reference>
<dbReference type="Proteomes" id="UP000032336">
    <property type="component" value="Unassembled WGS sequence"/>
</dbReference>
<sequence length="79" mass="8706">MKVIVKLWYEGALIGEPVLAELVKRFGVMANINRANVEDDLGWIICTLEGDESSVVDATDWLRAIGVEVETMERGEGAL</sequence>
<feature type="domain" description="NIL" evidence="1">
    <location>
        <begin position="1"/>
        <end position="72"/>
    </location>
</feature>
<evidence type="ECO:0000313" key="2">
    <source>
        <dbReference type="EMBL" id="KJE77618.1"/>
    </source>
</evidence>
<organism evidence="2 3">
    <name type="scientific">Ferrimicrobium acidiphilum DSM 19497</name>
    <dbReference type="NCBI Taxonomy" id="1121877"/>
    <lineage>
        <taxon>Bacteria</taxon>
        <taxon>Bacillati</taxon>
        <taxon>Actinomycetota</taxon>
        <taxon>Acidimicrobiia</taxon>
        <taxon>Acidimicrobiales</taxon>
        <taxon>Acidimicrobiaceae</taxon>
        <taxon>Ferrimicrobium</taxon>
    </lineage>
</organism>